<feature type="transmembrane region" description="Helical" evidence="1">
    <location>
        <begin position="18"/>
        <end position="34"/>
    </location>
</feature>
<keyword evidence="3" id="KW-1185">Reference proteome</keyword>
<feature type="transmembrane region" description="Helical" evidence="1">
    <location>
        <begin position="46"/>
        <end position="69"/>
    </location>
</feature>
<name>A0ABW5D3X0_9BACT</name>
<evidence type="ECO:0000313" key="2">
    <source>
        <dbReference type="EMBL" id="MFD2248285.1"/>
    </source>
</evidence>
<dbReference type="Proteomes" id="UP001597374">
    <property type="component" value="Unassembled WGS sequence"/>
</dbReference>
<evidence type="ECO:0008006" key="4">
    <source>
        <dbReference type="Google" id="ProtNLM"/>
    </source>
</evidence>
<sequence>MYINLYPTKELQRTKQSLLGFGIFLAGGGVYALVREVLQREQLQLSWLLSACIIMAVGLVLVSLGAGWIQLKEAFFSMNPERISYRLTLYGQQRMVNWNAVESVRIIPNTVIFEFKSGKRLVLRLGLVQDEKVARHIEASIRLAALQQNISINGVQVHKQKAGYIA</sequence>
<keyword evidence="1" id="KW-0812">Transmembrane</keyword>
<comment type="caution">
    <text evidence="2">The sequence shown here is derived from an EMBL/GenBank/DDBJ whole genome shotgun (WGS) entry which is preliminary data.</text>
</comment>
<dbReference type="EMBL" id="JBHUIM010000003">
    <property type="protein sequence ID" value="MFD2248285.1"/>
    <property type="molecule type" value="Genomic_DNA"/>
</dbReference>
<reference evidence="3" key="1">
    <citation type="journal article" date="2019" name="Int. J. Syst. Evol. Microbiol.">
        <title>The Global Catalogue of Microorganisms (GCM) 10K type strain sequencing project: providing services to taxonomists for standard genome sequencing and annotation.</title>
        <authorList>
            <consortium name="The Broad Institute Genomics Platform"/>
            <consortium name="The Broad Institute Genome Sequencing Center for Infectious Disease"/>
            <person name="Wu L."/>
            <person name="Ma J."/>
        </authorList>
    </citation>
    <scope>NUCLEOTIDE SEQUENCE [LARGE SCALE GENOMIC DNA]</scope>
    <source>
        <strain evidence="3">CGMCC 4.1782</strain>
    </source>
</reference>
<organism evidence="2 3">
    <name type="scientific">Pontibacter ruber</name>
    <dbReference type="NCBI Taxonomy" id="1343895"/>
    <lineage>
        <taxon>Bacteria</taxon>
        <taxon>Pseudomonadati</taxon>
        <taxon>Bacteroidota</taxon>
        <taxon>Cytophagia</taxon>
        <taxon>Cytophagales</taxon>
        <taxon>Hymenobacteraceae</taxon>
        <taxon>Pontibacter</taxon>
    </lineage>
</organism>
<evidence type="ECO:0000313" key="3">
    <source>
        <dbReference type="Proteomes" id="UP001597374"/>
    </source>
</evidence>
<proteinExistence type="predicted"/>
<gene>
    <name evidence="2" type="ORF">ACFSKP_18605</name>
</gene>
<dbReference type="RefSeq" id="WP_250431788.1">
    <property type="nucleotide sequence ID" value="NZ_JALPRR010000004.1"/>
</dbReference>
<evidence type="ECO:0000256" key="1">
    <source>
        <dbReference type="SAM" id="Phobius"/>
    </source>
</evidence>
<accession>A0ABW5D3X0</accession>
<keyword evidence="1" id="KW-1133">Transmembrane helix</keyword>
<protein>
    <recommendedName>
        <fullName evidence="4">PH domain-containing protein</fullName>
    </recommendedName>
</protein>
<keyword evidence="1" id="KW-0472">Membrane</keyword>